<dbReference type="InterPro" id="IPR050820">
    <property type="entry name" value="MFS_Sugar_Transporter"/>
</dbReference>
<comment type="subcellular location">
    <subcellularLocation>
        <location evidence="1">Membrane</location>
    </subcellularLocation>
</comment>
<dbReference type="EMBL" id="BMDW01000005">
    <property type="protein sequence ID" value="GGA43230.1"/>
    <property type="molecule type" value="Genomic_DNA"/>
</dbReference>
<comment type="similarity">
    <text evidence="2">Belongs to the major facilitator superfamily. Sugar transporter (TC 2.A.1.1) family.</text>
</comment>
<feature type="transmembrane region" description="Helical" evidence="7">
    <location>
        <begin position="49"/>
        <end position="67"/>
    </location>
</feature>
<evidence type="ECO:0000256" key="4">
    <source>
        <dbReference type="ARBA" id="ARBA00022692"/>
    </source>
</evidence>
<accession>A0ABQ1GGB7</accession>
<dbReference type="PROSITE" id="PS50850">
    <property type="entry name" value="MFS"/>
    <property type="match status" value="1"/>
</dbReference>
<keyword evidence="5 7" id="KW-1133">Transmembrane helix</keyword>
<evidence type="ECO:0000256" key="1">
    <source>
        <dbReference type="ARBA" id="ARBA00004370"/>
    </source>
</evidence>
<evidence type="ECO:0000256" key="3">
    <source>
        <dbReference type="ARBA" id="ARBA00022448"/>
    </source>
</evidence>
<gene>
    <name evidence="9" type="ORF">GCM10011395_11900</name>
</gene>
<keyword evidence="3" id="KW-0813">Transport</keyword>
<keyword evidence="4 7" id="KW-0812">Transmembrane</keyword>
<dbReference type="InterPro" id="IPR005828">
    <property type="entry name" value="MFS_sugar_transport-like"/>
</dbReference>
<reference evidence="10" key="1">
    <citation type="journal article" date="2019" name="Int. J. Syst. Evol. Microbiol.">
        <title>The Global Catalogue of Microorganisms (GCM) 10K type strain sequencing project: providing services to taxonomists for standard genome sequencing and annotation.</title>
        <authorList>
            <consortium name="The Broad Institute Genomics Platform"/>
            <consortium name="The Broad Institute Genome Sequencing Center for Infectious Disease"/>
            <person name="Wu L."/>
            <person name="Ma J."/>
        </authorList>
    </citation>
    <scope>NUCLEOTIDE SEQUENCE [LARGE SCALE GENOMIC DNA]</scope>
    <source>
        <strain evidence="10">CGMCC 1.10106</strain>
    </source>
</reference>
<evidence type="ECO:0000256" key="6">
    <source>
        <dbReference type="ARBA" id="ARBA00023136"/>
    </source>
</evidence>
<name>A0ABQ1GGB7_9SPHN</name>
<evidence type="ECO:0000256" key="2">
    <source>
        <dbReference type="ARBA" id="ARBA00010992"/>
    </source>
</evidence>
<keyword evidence="10" id="KW-1185">Reference proteome</keyword>
<evidence type="ECO:0000256" key="7">
    <source>
        <dbReference type="SAM" id="Phobius"/>
    </source>
</evidence>
<dbReference type="PANTHER" id="PTHR48023">
    <property type="entry name" value="D-XYLOSE-PROTON SYMPORTER-LIKE 2"/>
    <property type="match status" value="1"/>
</dbReference>
<dbReference type="SUPFAM" id="SSF103473">
    <property type="entry name" value="MFS general substrate transporter"/>
    <property type="match status" value="1"/>
</dbReference>
<dbReference type="Gene3D" id="1.20.1250.20">
    <property type="entry name" value="MFS general substrate transporter like domains"/>
    <property type="match status" value="1"/>
</dbReference>
<dbReference type="PANTHER" id="PTHR48023:SF4">
    <property type="entry name" value="D-XYLOSE-PROTON SYMPORTER-LIKE 2"/>
    <property type="match status" value="1"/>
</dbReference>
<feature type="domain" description="Major facilitator superfamily (MFS) profile" evidence="8">
    <location>
        <begin position="1"/>
        <end position="71"/>
    </location>
</feature>
<evidence type="ECO:0000259" key="8">
    <source>
        <dbReference type="PROSITE" id="PS50850"/>
    </source>
</evidence>
<keyword evidence="6 7" id="KW-0472">Membrane</keyword>
<dbReference type="Pfam" id="PF00083">
    <property type="entry name" value="Sugar_tr"/>
    <property type="match status" value="1"/>
</dbReference>
<proteinExistence type="inferred from homology"/>
<dbReference type="Proteomes" id="UP000618591">
    <property type="component" value="Unassembled WGS sequence"/>
</dbReference>
<organism evidence="9 10">
    <name type="scientific">Sphingomonas psychrolutea</name>
    <dbReference type="NCBI Taxonomy" id="1259676"/>
    <lineage>
        <taxon>Bacteria</taxon>
        <taxon>Pseudomonadati</taxon>
        <taxon>Pseudomonadota</taxon>
        <taxon>Alphaproteobacteria</taxon>
        <taxon>Sphingomonadales</taxon>
        <taxon>Sphingomonadaceae</taxon>
        <taxon>Sphingomonas</taxon>
    </lineage>
</organism>
<sequence length="80" mass="8890">MWVMLGEMFPNQIRGSGLAVAGFAQWMANFAISLSFPWAAKHIGLPTTYGFYAASALVSFFLVRTLIKETRGRELEQMTG</sequence>
<dbReference type="InterPro" id="IPR020846">
    <property type="entry name" value="MFS_dom"/>
</dbReference>
<dbReference type="InterPro" id="IPR036259">
    <property type="entry name" value="MFS_trans_sf"/>
</dbReference>
<evidence type="ECO:0000313" key="9">
    <source>
        <dbReference type="EMBL" id="GGA43230.1"/>
    </source>
</evidence>
<evidence type="ECO:0000256" key="5">
    <source>
        <dbReference type="ARBA" id="ARBA00022989"/>
    </source>
</evidence>
<evidence type="ECO:0000313" key="10">
    <source>
        <dbReference type="Proteomes" id="UP000618591"/>
    </source>
</evidence>
<protein>
    <recommendedName>
        <fullName evidence="8">Major facilitator superfamily (MFS) profile domain-containing protein</fullName>
    </recommendedName>
</protein>
<comment type="caution">
    <text evidence="9">The sequence shown here is derived from an EMBL/GenBank/DDBJ whole genome shotgun (WGS) entry which is preliminary data.</text>
</comment>